<name>A0A7H9CIU5_9BACT</name>
<dbReference type="EMBL" id="CP049075">
    <property type="protein sequence ID" value="QLI05882.1"/>
    <property type="molecule type" value="Genomic_DNA"/>
</dbReference>
<dbReference type="PANTHER" id="PTHR35894">
    <property type="entry name" value="GENERAL SECRETION PATHWAY PROTEIN A-RELATED"/>
    <property type="match status" value="1"/>
</dbReference>
<dbReference type="Proteomes" id="UP000509414">
    <property type="component" value="Chromosome"/>
</dbReference>
<dbReference type="InterPro" id="IPR049945">
    <property type="entry name" value="AAA_22"/>
</dbReference>
<keyword evidence="3" id="KW-1185">Reference proteome</keyword>
<proteinExistence type="predicted"/>
<dbReference type="AlphaFoldDB" id="A0A7H9CIU5"/>
<keyword evidence="2" id="KW-0067">ATP-binding</keyword>
<accession>A0A7H9CIU5</accession>
<dbReference type="Gene3D" id="3.40.50.300">
    <property type="entry name" value="P-loop containing nucleotide triphosphate hydrolases"/>
    <property type="match status" value="1"/>
</dbReference>
<dbReference type="SMART" id="SM00382">
    <property type="entry name" value="AAA"/>
    <property type="match status" value="1"/>
</dbReference>
<evidence type="ECO:0000313" key="3">
    <source>
        <dbReference type="Proteomes" id="UP000509414"/>
    </source>
</evidence>
<gene>
    <name evidence="2" type="ORF">CINF_1398</name>
</gene>
<dbReference type="GO" id="GO:0005524">
    <property type="term" value="F:ATP binding"/>
    <property type="evidence" value="ECO:0007669"/>
    <property type="project" value="UniProtKB-KW"/>
</dbReference>
<evidence type="ECO:0000259" key="1">
    <source>
        <dbReference type="SMART" id="SM00382"/>
    </source>
</evidence>
<organism evidence="2 3">
    <name type="scientific">Candidatus Campylobacter infans</name>
    <dbReference type="NCBI Taxonomy" id="2561898"/>
    <lineage>
        <taxon>Bacteria</taxon>
        <taxon>Pseudomonadati</taxon>
        <taxon>Campylobacterota</taxon>
        <taxon>Epsilonproteobacteria</taxon>
        <taxon>Campylobacterales</taxon>
        <taxon>Campylobacteraceae</taxon>
        <taxon>Campylobacter</taxon>
    </lineage>
</organism>
<reference evidence="2 3" key="1">
    <citation type="submission" date="2020-02" db="EMBL/GenBank/DDBJ databases">
        <title>Complete genome sequence of the novel Campylobacter species Candidatus Campylobacter infans.</title>
        <authorList>
            <person name="Duim B."/>
            <person name="Zomer A."/>
            <person name="van der Graaf L."/>
            <person name="Wagenaar J."/>
        </authorList>
    </citation>
    <scope>NUCLEOTIDE SEQUENCE [LARGE SCALE GENOMIC DNA]</scope>
    <source>
        <strain evidence="2 3">19S00001</strain>
    </source>
</reference>
<dbReference type="RefSeq" id="WP_179975021.1">
    <property type="nucleotide sequence ID" value="NZ_CP049075.1"/>
</dbReference>
<dbReference type="SUPFAM" id="SSF52540">
    <property type="entry name" value="P-loop containing nucleoside triphosphate hydrolases"/>
    <property type="match status" value="1"/>
</dbReference>
<dbReference type="PANTHER" id="PTHR35894:SF1">
    <property type="entry name" value="PHOSPHORIBULOKINASE _ URIDINE KINASE FAMILY"/>
    <property type="match status" value="1"/>
</dbReference>
<sequence>MSKNIYTDIKDIFSDSDISGYVSLDKTVIAYRKICGALDKPVKIILFFGAPGTGKTFLLQRIYNDLKDKKPIIFFLQPFFSEKDFINAISTRLFGDDVLCDNTEALIQKCEKENPLDPKTNMPKTQYVLILDESQLYPKDLVEKIRLIADTRYFKILFTVHKTASEDLLAKECFNTRIGEIVEFDLCSYDEMLMYIEKKLFLHEQNAAMSIFTNKTLKLLYKISKGNLRRLNQILYKVFEIAEYYEENSPATLKKELKNCILMAALDLGILHA</sequence>
<dbReference type="InterPro" id="IPR052026">
    <property type="entry name" value="ExeA_AAA_ATPase_DNA-bind"/>
</dbReference>
<dbReference type="GO" id="GO:0016887">
    <property type="term" value="F:ATP hydrolysis activity"/>
    <property type="evidence" value="ECO:0007669"/>
    <property type="project" value="InterPro"/>
</dbReference>
<dbReference type="InterPro" id="IPR027417">
    <property type="entry name" value="P-loop_NTPase"/>
</dbReference>
<dbReference type="InterPro" id="IPR003593">
    <property type="entry name" value="AAA+_ATPase"/>
</dbReference>
<evidence type="ECO:0000313" key="2">
    <source>
        <dbReference type="EMBL" id="QLI05882.1"/>
    </source>
</evidence>
<keyword evidence="2" id="KW-0547">Nucleotide-binding</keyword>
<dbReference type="KEGG" id="cinf:CINF_1398"/>
<protein>
    <submittedName>
        <fullName evidence="2">ATP-binding protein (AAA domain)</fullName>
    </submittedName>
</protein>
<dbReference type="Pfam" id="PF13401">
    <property type="entry name" value="AAA_22"/>
    <property type="match status" value="1"/>
</dbReference>
<feature type="domain" description="AAA+ ATPase" evidence="1">
    <location>
        <begin position="41"/>
        <end position="184"/>
    </location>
</feature>